<dbReference type="PRINTS" id="PR00992">
    <property type="entry name" value="ALARACEMASE"/>
</dbReference>
<organism evidence="8 9">
    <name type="scientific">Candidatus Coprenecus avistercoris</name>
    <dbReference type="NCBI Taxonomy" id="2840730"/>
    <lineage>
        <taxon>Bacteria</taxon>
        <taxon>Pseudomonadati</taxon>
        <taxon>Bacteroidota</taxon>
        <taxon>Bacteroidia</taxon>
        <taxon>Bacteroidales</taxon>
        <taxon>Rikenellaceae</taxon>
        <taxon>Rikenellaceae incertae sedis</taxon>
        <taxon>Candidatus Coprenecus</taxon>
    </lineage>
</organism>
<dbReference type="Gene3D" id="3.40.1390.10">
    <property type="entry name" value="MurE/MurF, N-terminal domain"/>
    <property type="match status" value="1"/>
</dbReference>
<dbReference type="GO" id="GO:0008784">
    <property type="term" value="F:alanine racemase activity"/>
    <property type="evidence" value="ECO:0007669"/>
    <property type="project" value="UniProtKB-UniRule"/>
</dbReference>
<feature type="modified residue" description="N6-(pyridoxal phosphate)lysine" evidence="4 5">
    <location>
        <position position="471"/>
    </location>
</feature>
<comment type="catalytic activity">
    <reaction evidence="4">
        <text>L-alanine = D-alanine</text>
        <dbReference type="Rhea" id="RHEA:20249"/>
        <dbReference type="ChEBI" id="CHEBI:57416"/>
        <dbReference type="ChEBI" id="CHEBI:57972"/>
        <dbReference type="EC" id="5.1.1.1"/>
    </reaction>
</comment>
<dbReference type="InterPro" id="IPR035911">
    <property type="entry name" value="MurE/MurF_N"/>
</dbReference>
<dbReference type="SMART" id="SM01005">
    <property type="entry name" value="Ala_racemase_C"/>
    <property type="match status" value="1"/>
</dbReference>
<comment type="caution">
    <text evidence="8">The sequence shown here is derived from an EMBL/GenBank/DDBJ whole genome shotgun (WGS) entry which is preliminary data.</text>
</comment>
<dbReference type="GO" id="GO:0030170">
    <property type="term" value="F:pyridoxal phosphate binding"/>
    <property type="evidence" value="ECO:0007669"/>
    <property type="project" value="UniProtKB-UniRule"/>
</dbReference>
<dbReference type="EC" id="5.1.1.1" evidence="4"/>
<protein>
    <recommendedName>
        <fullName evidence="4">Alanine racemase</fullName>
        <ecNumber evidence="4">5.1.1.1</ecNumber>
    </recommendedName>
</protein>
<dbReference type="AlphaFoldDB" id="A0A9D1J699"/>
<dbReference type="Gene3D" id="2.40.37.10">
    <property type="entry name" value="Lyase, Ornithine Decarboxylase, Chain A, domain 1"/>
    <property type="match status" value="1"/>
</dbReference>
<evidence type="ECO:0000313" key="8">
    <source>
        <dbReference type="EMBL" id="HIR62646.1"/>
    </source>
</evidence>
<evidence type="ECO:0000256" key="6">
    <source>
        <dbReference type="PIRSR" id="PIRSR600821-52"/>
    </source>
</evidence>
<dbReference type="GO" id="GO:0016881">
    <property type="term" value="F:acid-amino acid ligase activity"/>
    <property type="evidence" value="ECO:0007669"/>
    <property type="project" value="InterPro"/>
</dbReference>
<evidence type="ECO:0000259" key="7">
    <source>
        <dbReference type="SMART" id="SM01005"/>
    </source>
</evidence>
<dbReference type="Proteomes" id="UP000886744">
    <property type="component" value="Unassembled WGS sequence"/>
</dbReference>
<dbReference type="Gene3D" id="3.90.190.20">
    <property type="entry name" value="Mur ligase, C-terminal domain"/>
    <property type="match status" value="1"/>
</dbReference>
<evidence type="ECO:0000256" key="2">
    <source>
        <dbReference type="ARBA" id="ARBA00022898"/>
    </source>
</evidence>
<evidence type="ECO:0000256" key="5">
    <source>
        <dbReference type="PIRSR" id="PIRSR600821-50"/>
    </source>
</evidence>
<reference evidence="8" key="2">
    <citation type="journal article" date="2021" name="PeerJ">
        <title>Extensive microbial diversity within the chicken gut microbiome revealed by metagenomics and culture.</title>
        <authorList>
            <person name="Gilroy R."/>
            <person name="Ravi A."/>
            <person name="Getino M."/>
            <person name="Pursley I."/>
            <person name="Horton D.L."/>
            <person name="Alikhan N.F."/>
            <person name="Baker D."/>
            <person name="Gharbi K."/>
            <person name="Hall N."/>
            <person name="Watson M."/>
            <person name="Adriaenssens E.M."/>
            <person name="Foster-Nyarko E."/>
            <person name="Jarju S."/>
            <person name="Secka A."/>
            <person name="Antonio M."/>
            <person name="Oren A."/>
            <person name="Chaudhuri R.R."/>
            <person name="La Ragione R."/>
            <person name="Hildebrand F."/>
            <person name="Pallen M.J."/>
        </authorList>
    </citation>
    <scope>NUCLEOTIDE SEQUENCE</scope>
    <source>
        <strain evidence="8">ChiHjej13B12-12457</strain>
    </source>
</reference>
<dbReference type="Gene3D" id="3.40.1190.10">
    <property type="entry name" value="Mur-like, catalytic domain"/>
    <property type="match status" value="1"/>
</dbReference>
<dbReference type="SUPFAM" id="SSF63418">
    <property type="entry name" value="MurE/MurF N-terminal domain"/>
    <property type="match status" value="1"/>
</dbReference>
<feature type="active site" description="Proton acceptor; specific for D-alanine" evidence="4">
    <location>
        <position position="471"/>
    </location>
</feature>
<dbReference type="GO" id="GO:0005524">
    <property type="term" value="F:ATP binding"/>
    <property type="evidence" value="ECO:0007669"/>
    <property type="project" value="InterPro"/>
</dbReference>
<proteinExistence type="inferred from homology"/>
<comment type="cofactor">
    <cofactor evidence="1 4 5">
        <name>pyridoxal 5'-phosphate</name>
        <dbReference type="ChEBI" id="CHEBI:597326"/>
    </cofactor>
</comment>
<dbReference type="SUPFAM" id="SSF53623">
    <property type="entry name" value="MurD-like peptide ligases, catalytic domain"/>
    <property type="match status" value="1"/>
</dbReference>
<dbReference type="InterPro" id="IPR011079">
    <property type="entry name" value="Ala_racemase_C"/>
</dbReference>
<comment type="pathway">
    <text evidence="4">Amino-acid biosynthesis; D-alanine biosynthesis; D-alanine from L-alanine: step 1/1.</text>
</comment>
<reference evidence="8" key="1">
    <citation type="submission" date="2020-10" db="EMBL/GenBank/DDBJ databases">
        <authorList>
            <person name="Gilroy R."/>
        </authorList>
    </citation>
    <scope>NUCLEOTIDE SEQUENCE</scope>
    <source>
        <strain evidence="8">ChiHjej13B12-12457</strain>
    </source>
</reference>
<feature type="domain" description="Alanine racemase C-terminal" evidence="7">
    <location>
        <begin position="672"/>
        <end position="796"/>
    </location>
</feature>
<gene>
    <name evidence="8" type="ORF">IAC94_03870</name>
</gene>
<dbReference type="CDD" id="cd00430">
    <property type="entry name" value="PLPDE_III_AR"/>
    <property type="match status" value="1"/>
</dbReference>
<evidence type="ECO:0000256" key="1">
    <source>
        <dbReference type="ARBA" id="ARBA00001933"/>
    </source>
</evidence>
<evidence type="ECO:0000313" key="9">
    <source>
        <dbReference type="Proteomes" id="UP000886744"/>
    </source>
</evidence>
<accession>A0A9D1J699</accession>
<evidence type="ECO:0000256" key="3">
    <source>
        <dbReference type="ARBA" id="ARBA00023235"/>
    </source>
</evidence>
<dbReference type="Pfam" id="PF01168">
    <property type="entry name" value="Ala_racemase_N"/>
    <property type="match status" value="1"/>
</dbReference>
<dbReference type="NCBIfam" id="NF008897">
    <property type="entry name" value="PRK11930.1"/>
    <property type="match status" value="1"/>
</dbReference>
<dbReference type="Pfam" id="PF00842">
    <property type="entry name" value="Ala_racemase_C"/>
    <property type="match status" value="1"/>
</dbReference>
<dbReference type="HAMAP" id="MF_01201">
    <property type="entry name" value="Ala_racemase"/>
    <property type="match status" value="1"/>
</dbReference>
<dbReference type="PANTHER" id="PTHR30511">
    <property type="entry name" value="ALANINE RACEMASE"/>
    <property type="match status" value="1"/>
</dbReference>
<dbReference type="EMBL" id="DVHI01000048">
    <property type="protein sequence ID" value="HIR62646.1"/>
    <property type="molecule type" value="Genomic_DNA"/>
</dbReference>
<feature type="active site" description="Proton acceptor; specific for L-alanine" evidence="4">
    <location>
        <position position="693"/>
    </location>
</feature>
<dbReference type="InterPro" id="IPR001608">
    <property type="entry name" value="Ala_racemase_N"/>
</dbReference>
<feature type="binding site" evidence="4 6">
    <location>
        <position position="742"/>
    </location>
    <ligand>
        <name>substrate</name>
    </ligand>
</feature>
<keyword evidence="2 4" id="KW-0663">Pyridoxal phosphate</keyword>
<dbReference type="InterPro" id="IPR009006">
    <property type="entry name" value="Ala_racemase/Decarboxylase_C"/>
</dbReference>
<dbReference type="SUPFAM" id="SSF50621">
    <property type="entry name" value="Alanine racemase C-terminal domain-like"/>
    <property type="match status" value="1"/>
</dbReference>
<comment type="similarity">
    <text evidence="4">Belongs to the alanine racemase family.</text>
</comment>
<dbReference type="Gene3D" id="3.20.20.10">
    <property type="entry name" value="Alanine racemase"/>
    <property type="match status" value="1"/>
</dbReference>
<keyword evidence="3 4" id="KW-0413">Isomerase</keyword>
<dbReference type="PANTHER" id="PTHR30511:SF0">
    <property type="entry name" value="ALANINE RACEMASE, CATABOLIC-RELATED"/>
    <property type="match status" value="1"/>
</dbReference>
<dbReference type="GO" id="GO:0005829">
    <property type="term" value="C:cytosol"/>
    <property type="evidence" value="ECO:0007669"/>
    <property type="project" value="TreeGrafter"/>
</dbReference>
<dbReference type="InterPro" id="IPR036615">
    <property type="entry name" value="Mur_ligase_C_dom_sf"/>
</dbReference>
<dbReference type="NCBIfam" id="TIGR00492">
    <property type="entry name" value="alr"/>
    <property type="match status" value="1"/>
</dbReference>
<keyword evidence="8" id="KW-0436">Ligase</keyword>
<dbReference type="Pfam" id="PF08245">
    <property type="entry name" value="Mur_ligase_M"/>
    <property type="match status" value="1"/>
</dbReference>
<dbReference type="InterPro" id="IPR036565">
    <property type="entry name" value="Mur-like_cat_sf"/>
</dbReference>
<dbReference type="InterPro" id="IPR029066">
    <property type="entry name" value="PLP-binding_barrel"/>
</dbReference>
<dbReference type="InterPro" id="IPR013221">
    <property type="entry name" value="Mur_ligase_cen"/>
</dbReference>
<dbReference type="InterPro" id="IPR000821">
    <property type="entry name" value="Ala_racemase"/>
</dbReference>
<name>A0A9D1J699_9BACT</name>
<comment type="function">
    <text evidence="4">Catalyzes the interconversion of L-alanine and D-alanine. May also act on other amino acids.</text>
</comment>
<evidence type="ECO:0000256" key="4">
    <source>
        <dbReference type="HAMAP-Rule" id="MF_01201"/>
    </source>
</evidence>
<dbReference type="SUPFAM" id="SSF51419">
    <property type="entry name" value="PLP-binding barrel"/>
    <property type="match status" value="1"/>
</dbReference>
<feature type="binding site" evidence="4 6">
    <location>
        <position position="569"/>
    </location>
    <ligand>
        <name>substrate</name>
    </ligand>
</feature>
<dbReference type="SUPFAM" id="SSF53244">
    <property type="entry name" value="MurD-like peptide ligases, peptide-binding domain"/>
    <property type="match status" value="1"/>
</dbReference>
<dbReference type="GO" id="GO:0030632">
    <property type="term" value="P:D-alanine biosynthetic process"/>
    <property type="evidence" value="ECO:0007669"/>
    <property type="project" value="UniProtKB-UniRule"/>
</dbReference>
<sequence>MIVSIDSRAVTRPEETVFYALKGQNNDGHDYVERLYSRGVRHFVLSEHRAVFDTLDGAAIRYVDDTLEALQEDAALYRQQCRAEVTAITGSNGKTVVKEWIAQLLGEDLPLCRSPRSYNSQVGVPLSILEITPDCRIALIEAGMSRPGEMARLHRIIRPDIGVFTHLGDAHGENFPSPEAKMREKALLFAGCRTVICREGMPARIIREQCGPQTSLCLWGESPEADVRVLGSSVSVSGREVDVEYRRSGDNAPERGILHLPFADEASFEDCMTAVTFMLCHGYTLGQLAPRVADLQPVAMRMEIREGINGCTLIKDYYNSDPASFALALGALAVQDNARPKVVILSDFVDVEGGDGSIYREVAAQLRKAGVTRFVGIGPCLSRCRAFFDVPQTRFYETTEAFLAGEKREDYRDMGILIKGARQFRFEYIGGFLARQSHTTVLEVDLDALAGNFNILRNRVPRGTRLAVMVKAFSYGSGAGEIAAQLQYSGVDYLMVAYADEGVELRSRGITVPIAVMNPEPEAFDQMIEFSLEPEIYSLALLRDFEEVLARGGVEGYPVHLKFNTGMNRSGLDKKDIPELLEFMEGRRTVMLRSMFSHLAAADDPAEDEFTLGQIRLFEEMTGMVQPHFPYKILRHILNSAGIERFPQYAFDMVRMGIGLYGIGPLPGLRPVSTFKTHIASIRRITPDQTVGYGRRGRVSLPSDVAVIPVGYADGLDRHLSCGVGEMMVRGRRVPVLGNICMDACMLDVTGTGAQVGDEVEIFGHNIPVTELSDKLGTIPYEVLTSISRRVKRLYFKE</sequence>